<keyword evidence="4" id="KW-1185">Reference proteome</keyword>
<dbReference type="CDD" id="cd19481">
    <property type="entry name" value="RecA-like_protease"/>
    <property type="match status" value="1"/>
</dbReference>
<evidence type="ECO:0000256" key="1">
    <source>
        <dbReference type="SAM" id="MobiDB-lite"/>
    </source>
</evidence>
<protein>
    <submittedName>
        <fullName evidence="3">P-loop containing nucleoside triphosphate hydrolase protein</fullName>
    </submittedName>
</protein>
<feature type="region of interest" description="Disordered" evidence="1">
    <location>
        <begin position="722"/>
        <end position="766"/>
    </location>
</feature>
<dbReference type="AlphaFoldDB" id="A0AAJ0MJE0"/>
<feature type="compositionally biased region" description="Acidic residues" evidence="1">
    <location>
        <begin position="724"/>
        <end position="751"/>
    </location>
</feature>
<proteinExistence type="predicted"/>
<evidence type="ECO:0000313" key="4">
    <source>
        <dbReference type="Proteomes" id="UP001275084"/>
    </source>
</evidence>
<dbReference type="Pfam" id="PF22942">
    <property type="entry name" value="DUF7025"/>
    <property type="match status" value="1"/>
</dbReference>
<feature type="region of interest" description="Disordered" evidence="1">
    <location>
        <begin position="347"/>
        <end position="375"/>
    </location>
</feature>
<comment type="caution">
    <text evidence="3">The sequence shown here is derived from an EMBL/GenBank/DDBJ whole genome shotgun (WGS) entry which is preliminary data.</text>
</comment>
<dbReference type="Pfam" id="PF23232">
    <property type="entry name" value="AAA_lid_13"/>
    <property type="match status" value="1"/>
</dbReference>
<dbReference type="InterPro" id="IPR027417">
    <property type="entry name" value="P-loop_NTPase"/>
</dbReference>
<dbReference type="SMART" id="SM00382">
    <property type="entry name" value="AAA"/>
    <property type="match status" value="1"/>
</dbReference>
<dbReference type="Proteomes" id="UP001275084">
    <property type="component" value="Unassembled WGS sequence"/>
</dbReference>
<dbReference type="SUPFAM" id="SSF52540">
    <property type="entry name" value="P-loop containing nucleoside triphosphate hydrolases"/>
    <property type="match status" value="1"/>
</dbReference>
<dbReference type="InterPro" id="IPR003959">
    <property type="entry name" value="ATPase_AAA_core"/>
</dbReference>
<dbReference type="InterPro" id="IPR054289">
    <property type="entry name" value="DUF7025"/>
</dbReference>
<reference evidence="3" key="1">
    <citation type="journal article" date="2023" name="Mol. Phylogenet. Evol.">
        <title>Genome-scale phylogeny and comparative genomics of the fungal order Sordariales.</title>
        <authorList>
            <person name="Hensen N."/>
            <person name="Bonometti L."/>
            <person name="Westerberg I."/>
            <person name="Brannstrom I.O."/>
            <person name="Guillou S."/>
            <person name="Cros-Aarteil S."/>
            <person name="Calhoun S."/>
            <person name="Haridas S."/>
            <person name="Kuo A."/>
            <person name="Mondo S."/>
            <person name="Pangilinan J."/>
            <person name="Riley R."/>
            <person name="LaButti K."/>
            <person name="Andreopoulos B."/>
            <person name="Lipzen A."/>
            <person name="Chen C."/>
            <person name="Yan M."/>
            <person name="Daum C."/>
            <person name="Ng V."/>
            <person name="Clum A."/>
            <person name="Steindorff A."/>
            <person name="Ohm R.A."/>
            <person name="Martin F."/>
            <person name="Silar P."/>
            <person name="Natvig D.O."/>
            <person name="Lalanne C."/>
            <person name="Gautier V."/>
            <person name="Ament-Velasquez S.L."/>
            <person name="Kruys A."/>
            <person name="Hutchinson M.I."/>
            <person name="Powell A.J."/>
            <person name="Barry K."/>
            <person name="Miller A.N."/>
            <person name="Grigoriev I.V."/>
            <person name="Debuchy R."/>
            <person name="Gladieux P."/>
            <person name="Hiltunen Thoren M."/>
            <person name="Johannesson H."/>
        </authorList>
    </citation>
    <scope>NUCLEOTIDE SEQUENCE</scope>
    <source>
        <strain evidence="3">CBS 955.72</strain>
    </source>
</reference>
<dbReference type="EMBL" id="JAUIQD010000001">
    <property type="protein sequence ID" value="KAK3362685.1"/>
    <property type="molecule type" value="Genomic_DNA"/>
</dbReference>
<dbReference type="Gene3D" id="3.40.50.300">
    <property type="entry name" value="P-loop containing nucleotide triphosphate hydrolases"/>
    <property type="match status" value="1"/>
</dbReference>
<accession>A0AAJ0MJE0</accession>
<dbReference type="InterPro" id="IPR056599">
    <property type="entry name" value="AAA_lid_fung"/>
</dbReference>
<dbReference type="Pfam" id="PF00004">
    <property type="entry name" value="AAA"/>
    <property type="match status" value="1"/>
</dbReference>
<gene>
    <name evidence="3" type="ORF">B0T25DRAFT_12657</name>
</gene>
<keyword evidence="3" id="KW-0378">Hydrolase</keyword>
<evidence type="ECO:0000313" key="3">
    <source>
        <dbReference type="EMBL" id="KAK3362685.1"/>
    </source>
</evidence>
<feature type="compositionally biased region" description="Pro residues" evidence="1">
    <location>
        <begin position="80"/>
        <end position="89"/>
    </location>
</feature>
<dbReference type="InterPro" id="IPR003593">
    <property type="entry name" value="AAA+_ATPase"/>
</dbReference>
<organism evidence="3 4">
    <name type="scientific">Lasiosphaeria hispida</name>
    <dbReference type="NCBI Taxonomy" id="260671"/>
    <lineage>
        <taxon>Eukaryota</taxon>
        <taxon>Fungi</taxon>
        <taxon>Dikarya</taxon>
        <taxon>Ascomycota</taxon>
        <taxon>Pezizomycotina</taxon>
        <taxon>Sordariomycetes</taxon>
        <taxon>Sordariomycetidae</taxon>
        <taxon>Sordariales</taxon>
        <taxon>Lasiosphaeriaceae</taxon>
        <taxon>Lasiosphaeria</taxon>
    </lineage>
</organism>
<reference evidence="3" key="2">
    <citation type="submission" date="2023-06" db="EMBL/GenBank/DDBJ databases">
        <authorList>
            <consortium name="Lawrence Berkeley National Laboratory"/>
            <person name="Haridas S."/>
            <person name="Hensen N."/>
            <person name="Bonometti L."/>
            <person name="Westerberg I."/>
            <person name="Brannstrom I.O."/>
            <person name="Guillou S."/>
            <person name="Cros-Aarteil S."/>
            <person name="Calhoun S."/>
            <person name="Kuo A."/>
            <person name="Mondo S."/>
            <person name="Pangilinan J."/>
            <person name="Riley R."/>
            <person name="Labutti K."/>
            <person name="Andreopoulos B."/>
            <person name="Lipzen A."/>
            <person name="Chen C."/>
            <person name="Yanf M."/>
            <person name="Daum C."/>
            <person name="Ng V."/>
            <person name="Clum A."/>
            <person name="Steindorff A."/>
            <person name="Ohm R."/>
            <person name="Martin F."/>
            <person name="Silar P."/>
            <person name="Natvig D."/>
            <person name="Lalanne C."/>
            <person name="Gautier V."/>
            <person name="Ament-Velasquez S.L."/>
            <person name="Kruys A."/>
            <person name="Hutchinson M.I."/>
            <person name="Powell A.J."/>
            <person name="Barry K."/>
            <person name="Miller A.N."/>
            <person name="Grigoriev I.V."/>
            <person name="Debuchy R."/>
            <person name="Gladieux P."/>
            <person name="Thoren M.H."/>
            <person name="Johannesson H."/>
        </authorList>
    </citation>
    <scope>NUCLEOTIDE SEQUENCE</scope>
    <source>
        <strain evidence="3">CBS 955.72</strain>
    </source>
</reference>
<dbReference type="GO" id="GO:0005524">
    <property type="term" value="F:ATP binding"/>
    <property type="evidence" value="ECO:0007669"/>
    <property type="project" value="InterPro"/>
</dbReference>
<name>A0AAJ0MJE0_9PEZI</name>
<sequence>MDLVAAAPGEQQAEVPDILYVVQTCGPTGHVFDTRVSDKPMDKTPLNNPVRQNHPVIAIRTRISAVAPPGGPPGHWNNHPRPPGMPPTPRATNVASTSMVIHSPHLRAALAAVIDYSGGFETYKDTMVVAAPYQVLIHHWAALEHYRDNQPACHDAEYAATTAKHIDIVMSFLREKYGEKIEAETRRWNSPEGATATHSFFWLLLKPGEIIYKEEDETMAPYVISSVRRSTQSEVGFGAYVVNHWNIEYMNNRLQRHMYSTHVQPWAGERAITSLPVIPARFVPGGTKEVAEYRVKLGRQYWELAQQPSYREYQGMMKDKDGNDCGNMSGRVVIDCEGWALFGDSPNAAEGKITPAHPPRRNPGPPIVQKDNLPQKQPHCPCDACRGEGLPRAPSAFAGFEYVDPKKNQPPANEELYFHVFSDLVPAFLLGERRWAFLKTANLSEVRPDTNAFKYLVLEDEVKLTVKALIGKFASSDGKVSPWPSDFVKNKGEGRIFLLHGPPGVGKTCTAECIAELTRRPLLSLTSGDISTSMSAGSVEHALNYFLSLGERFGALVLLDEADVYLEARRTRDLRRNGLVSVFLRALEYYKGVLFLTTNRVDAFDSAFTSRIHVALHYKKLTDTDRGRIWVQNFERLERDSGGKCYVPPSTRLFALESPEMRRLAFNGREIRNALQTAVALAETEALEDGVETVTVGEKHLRSVAKMSSGFKDFLRRRRRVVNDEYEDEEEDEDEEEADEGSSSDSSEELADVQGGDDYASFDDEQ</sequence>
<dbReference type="GO" id="GO:0016887">
    <property type="term" value="F:ATP hydrolysis activity"/>
    <property type="evidence" value="ECO:0007669"/>
    <property type="project" value="InterPro"/>
</dbReference>
<dbReference type="PANTHER" id="PTHR46411:SF2">
    <property type="entry name" value="AAA+ ATPASE DOMAIN-CONTAINING PROTEIN"/>
    <property type="match status" value="1"/>
</dbReference>
<feature type="domain" description="AAA+ ATPase" evidence="2">
    <location>
        <begin position="493"/>
        <end position="622"/>
    </location>
</feature>
<evidence type="ECO:0000259" key="2">
    <source>
        <dbReference type="SMART" id="SM00382"/>
    </source>
</evidence>
<feature type="region of interest" description="Disordered" evidence="1">
    <location>
        <begin position="69"/>
        <end position="92"/>
    </location>
</feature>
<dbReference type="PANTHER" id="PTHR46411">
    <property type="entry name" value="FAMILY ATPASE, PUTATIVE-RELATED"/>
    <property type="match status" value="1"/>
</dbReference>